<evidence type="ECO:0000313" key="1">
    <source>
        <dbReference type="EMBL" id="CAD9447679.1"/>
    </source>
</evidence>
<name>A0A7S2D8Q0_9EUKA</name>
<accession>A0A7S2D8Q0</accession>
<gene>
    <name evidence="1" type="ORF">CBRE1094_LOCUS14930</name>
</gene>
<proteinExistence type="predicted"/>
<dbReference type="EMBL" id="HBGU01027499">
    <property type="protein sequence ID" value="CAD9447679.1"/>
    <property type="molecule type" value="Transcribed_RNA"/>
</dbReference>
<dbReference type="AlphaFoldDB" id="A0A7S2D8Q0"/>
<sequence length="109" mass="10903">MCQGKTGVSASATSGGILGGNLPATRAINLRLASEALKCPARAALPAATLRAVLTGGGAPIAVRVVVMPTRSRKPFQMADAEGDNLGVAAACSSADASDLAGRMRSRPR</sequence>
<protein>
    <submittedName>
        <fullName evidence="1">Uncharacterized protein</fullName>
    </submittedName>
</protein>
<reference evidence="1" key="1">
    <citation type="submission" date="2021-01" db="EMBL/GenBank/DDBJ databases">
        <authorList>
            <person name="Corre E."/>
            <person name="Pelletier E."/>
            <person name="Niang G."/>
            <person name="Scheremetjew M."/>
            <person name="Finn R."/>
            <person name="Kale V."/>
            <person name="Holt S."/>
            <person name="Cochrane G."/>
            <person name="Meng A."/>
            <person name="Brown T."/>
            <person name="Cohen L."/>
        </authorList>
    </citation>
    <scope>NUCLEOTIDE SEQUENCE</scope>
    <source>
        <strain evidence="1">UTEX LB 985</strain>
    </source>
</reference>
<organism evidence="1">
    <name type="scientific">Haptolina brevifila</name>
    <dbReference type="NCBI Taxonomy" id="156173"/>
    <lineage>
        <taxon>Eukaryota</taxon>
        <taxon>Haptista</taxon>
        <taxon>Haptophyta</taxon>
        <taxon>Prymnesiophyceae</taxon>
        <taxon>Prymnesiales</taxon>
        <taxon>Prymnesiaceae</taxon>
        <taxon>Haptolina</taxon>
    </lineage>
</organism>